<dbReference type="InterPro" id="IPR013783">
    <property type="entry name" value="Ig-like_fold"/>
</dbReference>
<evidence type="ECO:0000313" key="2">
    <source>
        <dbReference type="Ensembl" id="ENSPKIP00000040489.1"/>
    </source>
</evidence>
<feature type="domain" description="Fibronectin type-III" evidence="1">
    <location>
        <begin position="352"/>
        <end position="439"/>
    </location>
</feature>
<accession>A0A3B3TCK4</accession>
<protein>
    <submittedName>
        <fullName evidence="2">Fibronectin type III domain-containing protein 7-like</fullName>
    </submittedName>
</protein>
<reference evidence="2" key="2">
    <citation type="submission" date="2025-09" db="UniProtKB">
        <authorList>
            <consortium name="Ensembl"/>
        </authorList>
    </citation>
    <scope>IDENTIFICATION</scope>
</reference>
<dbReference type="Pfam" id="PF09294">
    <property type="entry name" value="Interfer-bind"/>
    <property type="match status" value="1"/>
</dbReference>
<organism evidence="2 3">
    <name type="scientific">Paramormyrops kingsleyae</name>
    <dbReference type="NCBI Taxonomy" id="1676925"/>
    <lineage>
        <taxon>Eukaryota</taxon>
        <taxon>Metazoa</taxon>
        <taxon>Chordata</taxon>
        <taxon>Craniata</taxon>
        <taxon>Vertebrata</taxon>
        <taxon>Euteleostomi</taxon>
        <taxon>Actinopterygii</taxon>
        <taxon>Neopterygii</taxon>
        <taxon>Teleostei</taxon>
        <taxon>Osteoglossocephala</taxon>
        <taxon>Osteoglossomorpha</taxon>
        <taxon>Osteoglossiformes</taxon>
        <taxon>Mormyridae</taxon>
        <taxon>Paramormyrops</taxon>
    </lineage>
</organism>
<evidence type="ECO:0000313" key="3">
    <source>
        <dbReference type="Proteomes" id="UP000261540"/>
    </source>
</evidence>
<feature type="domain" description="Fibronectin type-III" evidence="1">
    <location>
        <begin position="527"/>
        <end position="613"/>
    </location>
</feature>
<dbReference type="PROSITE" id="PS50853">
    <property type="entry name" value="FN3"/>
    <property type="match status" value="6"/>
</dbReference>
<feature type="domain" description="Fibronectin type-III" evidence="1">
    <location>
        <begin position="92"/>
        <end position="180"/>
    </location>
</feature>
<dbReference type="Proteomes" id="UP000261540">
    <property type="component" value="Unplaced"/>
</dbReference>
<proteinExistence type="predicted"/>
<dbReference type="PANTHER" id="PTHR47135">
    <property type="entry name" value="FIBRONECTIN TYPE III DOMAIN-CONTAINING PROTEIN 7"/>
    <property type="match status" value="1"/>
</dbReference>
<dbReference type="SMART" id="SM00060">
    <property type="entry name" value="FN3"/>
    <property type="match status" value="9"/>
</dbReference>
<dbReference type="InterPro" id="IPR036116">
    <property type="entry name" value="FN3_sf"/>
</dbReference>
<dbReference type="Ensembl" id="ENSPKIT00000021510.1">
    <property type="protein sequence ID" value="ENSPKIP00000040489.1"/>
    <property type="gene ID" value="ENSPKIG00000017437.1"/>
</dbReference>
<dbReference type="PANTHER" id="PTHR47135:SF3">
    <property type="entry name" value="FIBRONECTIN TYPE-III DOMAIN-CONTAINING PROTEIN"/>
    <property type="match status" value="1"/>
</dbReference>
<feature type="domain" description="Fibronectin type-III" evidence="1">
    <location>
        <begin position="181"/>
        <end position="267"/>
    </location>
</feature>
<evidence type="ECO:0000259" key="1">
    <source>
        <dbReference type="PROSITE" id="PS50853"/>
    </source>
</evidence>
<feature type="domain" description="Fibronectin type-III" evidence="1">
    <location>
        <begin position="614"/>
        <end position="703"/>
    </location>
</feature>
<dbReference type="GeneTree" id="ENSGT00940000157064"/>
<dbReference type="CDD" id="cd00063">
    <property type="entry name" value="FN3"/>
    <property type="match status" value="3"/>
</dbReference>
<dbReference type="AlphaFoldDB" id="A0A3B3TCK4"/>
<sequence>MSTAPCVPTNVTAVRNCQQSSVMLSWAASQGARNYTATALSNSGHRVDCISNNTTCNMVGLRCSQNYSVGVTAVGDSCSSLSSQAVTVLAAPCSPVRVTGSLECLSNAVSLTWDVSPNSLSYNVLAIGRAGDRVNCNNTAPSCQLSGLLCGQNYNFTVSASDTSCQSPNSTPFILPTAPCTPTNVQNRLDCGTNNLTVSWDPNPDPLNYNVGVRSADGIVQTCTSLYTSCSVTSLTCGQDYAFTVTATNNYCRSPPSVTRTIRTVPCVPQLVQGNVDCASNTLLVSWISIRVARTYAARILGSNGYSNSCTTADLSCSFSQLQCSQQYNISVLALDSQCNSTSSPAISVSTVPCSPANVATNLSCNTSTAMVSWDASLGVRRYTVLAAASRSFQCFTNSTTCQLNGLQCGQTYNITVLADDGNCNSTLRTSATMTTAPCPPVIVNSTLNCTNNVASLSWVMGNGVVDVVIQASSSQGYQTWCRSRNGTCDLVDLRCGQNYTVQATATGVRCVSLASPASYIVTAPCAPQNVTRNLDCMTNSVWVTWGRATGAQTYVVTALGTRGDNATCSTSNTTCTVPSLRCSALYTFYVTGSNLQCRSPASSTFNIQTAPCQPTAISADLSCANSTAYVTWAPVAAAVQYQACAQSTDNNPLCCQTTNTFCTVVGLQCGSTYNFSVQASNQVCRSSFSQPYSKGAVPCPPSELWTRLYPMQNGMQVLRVSWSVIVCCEVEYLAETSSSQQGNEDTSSVMRSYWTNGRVFEFPLSCNSRYTVTVQSRNLAGTSTPSTAVNGTTAPCPPLGITYSIKNGSAMLSWKASVLATEYAVYELKGAALLLVCNTVQLQCNVTGANRSAIEMTAINAAGQSNPSTNIQDITQYRIRRGLKGTNSFYEDETDVSIPVLKIGNVTSNSLYAEWNSVEGATSYSLVVRQQSSKQHSVELSVYGFNSTVTDLKPATRYCISVYAKKSISTSPYSTPICVKTGVQI</sequence>
<feature type="domain" description="Fibronectin type-III" evidence="1">
    <location>
        <begin position="896"/>
        <end position="985"/>
    </location>
</feature>
<dbReference type="Gene3D" id="2.60.40.10">
    <property type="entry name" value="Immunoglobulins"/>
    <property type="match status" value="7"/>
</dbReference>
<dbReference type="InterPro" id="IPR015373">
    <property type="entry name" value="Interferon/interleukin_rcp_dom"/>
</dbReference>
<name>A0A3B3TCK4_9TELE</name>
<reference evidence="2" key="1">
    <citation type="submission" date="2025-08" db="UniProtKB">
        <authorList>
            <consortium name="Ensembl"/>
        </authorList>
    </citation>
    <scope>IDENTIFICATION</scope>
</reference>
<dbReference type="InterPro" id="IPR003961">
    <property type="entry name" value="FN3_dom"/>
</dbReference>
<dbReference type="SUPFAM" id="SSF49265">
    <property type="entry name" value="Fibronectin type III"/>
    <property type="match status" value="6"/>
</dbReference>
<dbReference type="Pfam" id="PF00041">
    <property type="entry name" value="fn3"/>
    <property type="match status" value="1"/>
</dbReference>
<keyword evidence="3" id="KW-1185">Reference proteome</keyword>